<protein>
    <recommendedName>
        <fullName evidence="4">UDP:flavonoid glycosyltransferase YjiC, YdhE family</fullName>
    </recommendedName>
</protein>
<gene>
    <name evidence="2" type="ORF">PVK37_13200</name>
</gene>
<feature type="region of interest" description="Disordered" evidence="1">
    <location>
        <begin position="98"/>
        <end position="117"/>
    </location>
</feature>
<evidence type="ECO:0000313" key="3">
    <source>
        <dbReference type="Proteomes" id="UP001219605"/>
    </source>
</evidence>
<sequence>MTRSVSRTALVVVHTMASCQRLLDVVGPVEEDPRVQVVFTVAPDVFNRPVARFLDRLGALVLPWEMAVRERFDLALAASLGSLQRVHAPLLVMAHGAGRGKRVRPRPAGGPPSTEPPVYGLDAQRLTHDGRPVATALALAHHAELTVLGRQCPEAVPTAVVVGDPCFDRLVTSLPLRGRYRRALGLADDQQLVVVSSTWGQDGLFARWPELLPQLIAQLPASGFRTAALLHPAIWAAHGHRQIRAWLRDCLAAGLLLPDPAEDWRSLLVAADQVLGDHGSVTTYAAAVGRPVLTLPARPEVVNGGSPQALVTAAAGRLDPDRELAPQLRAIRPVDRQAVTEALTGRPGEAARLLTATMYRLLRLPGRERHRPVEPVAEPRPERWAVAG</sequence>
<accession>A0ABY7ZXW0</accession>
<dbReference type="RefSeq" id="WP_275034213.1">
    <property type="nucleotide sequence ID" value="NZ_CP118615.1"/>
</dbReference>
<organism evidence="2 3">
    <name type="scientific">Micromonospora cathayae</name>
    <dbReference type="NCBI Taxonomy" id="3028804"/>
    <lineage>
        <taxon>Bacteria</taxon>
        <taxon>Bacillati</taxon>
        <taxon>Actinomycetota</taxon>
        <taxon>Actinomycetes</taxon>
        <taxon>Micromonosporales</taxon>
        <taxon>Micromonosporaceae</taxon>
        <taxon>Micromonospora</taxon>
    </lineage>
</organism>
<dbReference type="SUPFAM" id="SSF53756">
    <property type="entry name" value="UDP-Glycosyltransferase/glycogen phosphorylase"/>
    <property type="match status" value="1"/>
</dbReference>
<dbReference type="PROSITE" id="PS51257">
    <property type="entry name" value="PROKAR_LIPOPROTEIN"/>
    <property type="match status" value="1"/>
</dbReference>
<dbReference type="EMBL" id="CP118615">
    <property type="protein sequence ID" value="WDZ87288.1"/>
    <property type="molecule type" value="Genomic_DNA"/>
</dbReference>
<keyword evidence="3" id="KW-1185">Reference proteome</keyword>
<dbReference type="Proteomes" id="UP001219605">
    <property type="component" value="Chromosome"/>
</dbReference>
<proteinExistence type="predicted"/>
<reference evidence="2 3" key="1">
    <citation type="submission" date="2023-02" db="EMBL/GenBank/DDBJ databases">
        <authorList>
            <person name="Mo P."/>
        </authorList>
    </citation>
    <scope>NUCLEOTIDE SEQUENCE [LARGE SCALE GENOMIC DNA]</scope>
    <source>
        <strain evidence="2 3">HUAS 3</strain>
    </source>
</reference>
<name>A0ABY7ZXW0_9ACTN</name>
<evidence type="ECO:0000256" key="1">
    <source>
        <dbReference type="SAM" id="MobiDB-lite"/>
    </source>
</evidence>
<evidence type="ECO:0008006" key="4">
    <source>
        <dbReference type="Google" id="ProtNLM"/>
    </source>
</evidence>
<evidence type="ECO:0000313" key="2">
    <source>
        <dbReference type="EMBL" id="WDZ87288.1"/>
    </source>
</evidence>